<gene>
    <name evidence="2" type="ORF">TrLO_g12532</name>
</gene>
<protein>
    <submittedName>
        <fullName evidence="2">Uncharacterized protein</fullName>
    </submittedName>
</protein>
<keyword evidence="3" id="KW-1185">Reference proteome</keyword>
<feature type="region of interest" description="Disordered" evidence="1">
    <location>
        <begin position="1"/>
        <end position="47"/>
    </location>
</feature>
<proteinExistence type="predicted"/>
<dbReference type="AlphaFoldDB" id="A0A9W7A3P1"/>
<evidence type="ECO:0000313" key="2">
    <source>
        <dbReference type="EMBL" id="GMH65262.1"/>
    </source>
</evidence>
<comment type="caution">
    <text evidence="2">The sequence shown here is derived from an EMBL/GenBank/DDBJ whole genome shotgun (WGS) entry which is preliminary data.</text>
</comment>
<evidence type="ECO:0000256" key="1">
    <source>
        <dbReference type="SAM" id="MobiDB-lite"/>
    </source>
</evidence>
<dbReference type="Proteomes" id="UP001165122">
    <property type="component" value="Unassembled WGS sequence"/>
</dbReference>
<dbReference type="EMBL" id="BRXW01000550">
    <property type="protein sequence ID" value="GMH65262.1"/>
    <property type="molecule type" value="Genomic_DNA"/>
</dbReference>
<organism evidence="2 3">
    <name type="scientific">Triparma laevis f. longispina</name>
    <dbReference type="NCBI Taxonomy" id="1714387"/>
    <lineage>
        <taxon>Eukaryota</taxon>
        <taxon>Sar</taxon>
        <taxon>Stramenopiles</taxon>
        <taxon>Ochrophyta</taxon>
        <taxon>Bolidophyceae</taxon>
        <taxon>Parmales</taxon>
        <taxon>Triparmaceae</taxon>
        <taxon>Triparma</taxon>
    </lineage>
</organism>
<name>A0A9W7A3P1_9STRA</name>
<dbReference type="OrthoDB" id="10421211at2759"/>
<sequence length="125" mass="12978">MAGGKDGAGGDGGSGGGGRGDGGTGHIHLQSKYVAPTKSGLPPEEADSGAVTVATAASLDRNELCAAIVDMHSQLHHSAVLAAKLKEESRILQRMINDKKTTKDIALGWQTLTFDPSRLEIREKS</sequence>
<reference evidence="3" key="1">
    <citation type="journal article" date="2023" name="Commun. Biol.">
        <title>Genome analysis of Parmales, the sister group of diatoms, reveals the evolutionary specialization of diatoms from phago-mixotrophs to photoautotrophs.</title>
        <authorList>
            <person name="Ban H."/>
            <person name="Sato S."/>
            <person name="Yoshikawa S."/>
            <person name="Yamada K."/>
            <person name="Nakamura Y."/>
            <person name="Ichinomiya M."/>
            <person name="Sato N."/>
            <person name="Blanc-Mathieu R."/>
            <person name="Endo H."/>
            <person name="Kuwata A."/>
            <person name="Ogata H."/>
        </authorList>
    </citation>
    <scope>NUCLEOTIDE SEQUENCE [LARGE SCALE GENOMIC DNA]</scope>
    <source>
        <strain evidence="3">NIES 3700</strain>
    </source>
</reference>
<feature type="compositionally biased region" description="Gly residues" evidence="1">
    <location>
        <begin position="1"/>
        <end position="25"/>
    </location>
</feature>
<accession>A0A9W7A3P1</accession>
<evidence type="ECO:0000313" key="3">
    <source>
        <dbReference type="Proteomes" id="UP001165122"/>
    </source>
</evidence>